<feature type="transmembrane region" description="Helical" evidence="1">
    <location>
        <begin position="688"/>
        <end position="705"/>
    </location>
</feature>
<accession>A0A939E219</accession>
<keyword evidence="4" id="KW-1185">Reference proteome</keyword>
<dbReference type="InterPro" id="IPR042099">
    <property type="entry name" value="ANL_N_sf"/>
</dbReference>
<name>A0A939E219_9CORY</name>
<organism evidence="3 4">
    <name type="scientific">Corynebacterium mendelii</name>
    <dbReference type="NCBI Taxonomy" id="2765362"/>
    <lineage>
        <taxon>Bacteria</taxon>
        <taxon>Bacillati</taxon>
        <taxon>Actinomycetota</taxon>
        <taxon>Actinomycetes</taxon>
        <taxon>Mycobacteriales</taxon>
        <taxon>Corynebacteriaceae</taxon>
        <taxon>Corynebacterium</taxon>
    </lineage>
</organism>
<feature type="transmembrane region" description="Helical" evidence="1">
    <location>
        <begin position="582"/>
        <end position="599"/>
    </location>
</feature>
<keyword evidence="1" id="KW-0812">Transmembrane</keyword>
<evidence type="ECO:0000313" key="4">
    <source>
        <dbReference type="Proteomes" id="UP000664332"/>
    </source>
</evidence>
<evidence type="ECO:0000259" key="2">
    <source>
        <dbReference type="Pfam" id="PF00501"/>
    </source>
</evidence>
<proteinExistence type="predicted"/>
<keyword evidence="1" id="KW-0472">Membrane</keyword>
<dbReference type="Gene3D" id="3.40.50.12780">
    <property type="entry name" value="N-terminal domain of ligase-like"/>
    <property type="match status" value="1"/>
</dbReference>
<feature type="transmembrane region" description="Helical" evidence="1">
    <location>
        <begin position="808"/>
        <end position="827"/>
    </location>
</feature>
<feature type="transmembrane region" description="Helical" evidence="1">
    <location>
        <begin position="760"/>
        <end position="777"/>
    </location>
</feature>
<dbReference type="PANTHER" id="PTHR43767:SF1">
    <property type="entry name" value="NONRIBOSOMAL PEPTIDE SYNTHASE PES1 (EUROFUNG)-RELATED"/>
    <property type="match status" value="1"/>
</dbReference>
<dbReference type="Pfam" id="PF00501">
    <property type="entry name" value="AMP-binding"/>
    <property type="match status" value="1"/>
</dbReference>
<dbReference type="Proteomes" id="UP000664332">
    <property type="component" value="Unassembled WGS sequence"/>
</dbReference>
<dbReference type="SUPFAM" id="SSF56801">
    <property type="entry name" value="Acetyl-CoA synthetase-like"/>
    <property type="match status" value="1"/>
</dbReference>
<evidence type="ECO:0000313" key="3">
    <source>
        <dbReference type="EMBL" id="MBN9644343.1"/>
    </source>
</evidence>
<dbReference type="PANTHER" id="PTHR43767">
    <property type="entry name" value="LONG-CHAIN-FATTY-ACID--COA LIGASE"/>
    <property type="match status" value="1"/>
</dbReference>
<keyword evidence="1" id="KW-1133">Transmembrane helix</keyword>
<evidence type="ECO:0000256" key="1">
    <source>
        <dbReference type="SAM" id="Phobius"/>
    </source>
</evidence>
<feature type="domain" description="AMP-dependent synthetase/ligase" evidence="2">
    <location>
        <begin position="119"/>
        <end position="330"/>
    </location>
</feature>
<gene>
    <name evidence="3" type="ORF">JZY06_06935</name>
</gene>
<protein>
    <submittedName>
        <fullName evidence="3">AMP-binding protein</fullName>
    </submittedName>
</protein>
<dbReference type="EMBL" id="JAFLEQ010000011">
    <property type="protein sequence ID" value="MBN9644343.1"/>
    <property type="molecule type" value="Genomic_DNA"/>
</dbReference>
<dbReference type="InterPro" id="IPR050237">
    <property type="entry name" value="ATP-dep_AMP-bd_enzyme"/>
</dbReference>
<reference evidence="3" key="1">
    <citation type="submission" date="2021-03" db="EMBL/GenBank/DDBJ databases">
        <authorList>
            <person name="Sun Q."/>
        </authorList>
    </citation>
    <scope>NUCLEOTIDE SEQUENCE</scope>
    <source>
        <strain evidence="3">CCM 8862</strain>
    </source>
</reference>
<dbReference type="AlphaFoldDB" id="A0A939E219"/>
<feature type="transmembrane region" description="Helical" evidence="1">
    <location>
        <begin position="656"/>
        <end position="676"/>
    </location>
</feature>
<feature type="transmembrane region" description="Helical" evidence="1">
    <location>
        <begin position="611"/>
        <end position="636"/>
    </location>
</feature>
<sequence length="859" mass="91666">MTDCLTGTGDPGDPALIADDGATITYGQLADLVDRACAVLPVDVKLLVHLPFHRTTGCIIAYLAALKTGHAVLLTAPDPGQYEPVTDRYPADVTVTADGCFLLGDGSGEITADCAVTPHHDIHPDTAVLMSTSGTTGSQKLVRLTGTNIVANATGIVQALGITAADRSLTVLPPHYSFGLSVVNTHLLAGASLVVGNYGVTDPEFFTRVRQLGVTNFGAVPHMLDLLRATAPLPAAAGALRLIYQAGGKLDRHKTVAWAGDCDRLGIDFRVMYGQTEATARMTVMKKGCAATHPDAAGYVLDGCSMTVRDPAPDGTGELVFEGPNVMMGYAHTPQDLALGVMIDHLDTGDVGTVDDDGLVTITGRKADFVKIAGLRIELHRLQEMLSEKGINSLVTGDDSGVRVLVEKQTSVTDGSAGPAAVRKFLVDHTGIDAGHISVAATGVLPRLANEKPDRATADRMVAQITGQAEKAEQQQVASPEKRVAGQLERILGVDGIDFNKSFAANGGTSLNQVAAAAALTKVCGTLPVGWANEPLSTLLPDTHVRMAPWKAVWIDSPVIIRMVAAFTIVASHASVMDVTGGAHSLLMVAGFALGMFTLSKTSRTQRLSSVLRTIVSVAVPASIVATLGVLFTGTYGLSNALLIHWLWEFPGSQRHLWFIEAYMWDLGLIAGVFCIPPVVGSYRRHPFATSLALLAVAIGFRYALAFDVDILRWDPAGVLWLVLLGLAVLNADRYPKKLLVVAVFAVVSRDYFWTEQQRFYVFVVLLVLLFVPRLPVPRILLTPVTLMSSATLYIYLVQFDVLAVLSYGWPTVMVSIPLGVVVSLAVNRVQARYSSTVVRRSQKPQRFLRAHTTSSTAD</sequence>
<dbReference type="InterPro" id="IPR000873">
    <property type="entry name" value="AMP-dep_synth/lig_dom"/>
</dbReference>
<comment type="caution">
    <text evidence="3">The sequence shown here is derived from an EMBL/GenBank/DDBJ whole genome shotgun (WGS) entry which is preliminary data.</text>
</comment>
<feature type="transmembrane region" description="Helical" evidence="1">
    <location>
        <begin position="711"/>
        <end position="732"/>
    </location>
</feature>